<gene>
    <name evidence="2" type="ORF">K7432_010204</name>
</gene>
<evidence type="ECO:0000313" key="3">
    <source>
        <dbReference type="Proteomes" id="UP001479436"/>
    </source>
</evidence>
<organism evidence="2 3">
    <name type="scientific">Basidiobolus ranarum</name>
    <dbReference type="NCBI Taxonomy" id="34480"/>
    <lineage>
        <taxon>Eukaryota</taxon>
        <taxon>Fungi</taxon>
        <taxon>Fungi incertae sedis</taxon>
        <taxon>Zoopagomycota</taxon>
        <taxon>Entomophthoromycotina</taxon>
        <taxon>Basidiobolomycetes</taxon>
        <taxon>Basidiobolales</taxon>
        <taxon>Basidiobolaceae</taxon>
        <taxon>Basidiobolus</taxon>
    </lineage>
</organism>
<evidence type="ECO:0000313" key="2">
    <source>
        <dbReference type="EMBL" id="KAK9704412.1"/>
    </source>
</evidence>
<accession>A0ABR2VWS2</accession>
<evidence type="ECO:0000256" key="1">
    <source>
        <dbReference type="SAM" id="MobiDB-lite"/>
    </source>
</evidence>
<feature type="non-terminal residue" evidence="2">
    <location>
        <position position="265"/>
    </location>
</feature>
<sequence>MSFKIGGESSSSPTPGHKFSSSLGSFSTSDANRSHNDKNAYPSRQEKLESFSEEWVQRTAKGFSANRHSTESIGDLIAGVKAEDALKLATLTKRKPDKKDKVNAQGLFHPPDESKSANSLNDDSDWESHERADSEGIMDDDRVFAPSPLTQQYSNRYKQFMNQRYAQIFHLIAIKECYNPLDIVRNREAKYREEQGAEGDHLSEEGFFSRKRSSDEFLPNISSKRVCSRWGFDNSEMSSYYLKCDALKTHRSGNILSDGENVKIR</sequence>
<dbReference type="EMBL" id="JASJQH010007559">
    <property type="protein sequence ID" value="KAK9704412.1"/>
    <property type="molecule type" value="Genomic_DNA"/>
</dbReference>
<reference evidence="2 3" key="1">
    <citation type="submission" date="2023-04" db="EMBL/GenBank/DDBJ databases">
        <title>Genome of Basidiobolus ranarum AG-B5.</title>
        <authorList>
            <person name="Stajich J.E."/>
            <person name="Carter-House D."/>
            <person name="Gryganskyi A."/>
        </authorList>
    </citation>
    <scope>NUCLEOTIDE SEQUENCE [LARGE SCALE GENOMIC DNA]</scope>
    <source>
        <strain evidence="2 3">AG-B5</strain>
    </source>
</reference>
<feature type="compositionally biased region" description="Basic and acidic residues" evidence="1">
    <location>
        <begin position="32"/>
        <end position="50"/>
    </location>
</feature>
<comment type="caution">
    <text evidence="2">The sequence shown here is derived from an EMBL/GenBank/DDBJ whole genome shotgun (WGS) entry which is preliminary data.</text>
</comment>
<dbReference type="Proteomes" id="UP001479436">
    <property type="component" value="Unassembled WGS sequence"/>
</dbReference>
<feature type="compositionally biased region" description="Basic and acidic residues" evidence="1">
    <location>
        <begin position="126"/>
        <end position="143"/>
    </location>
</feature>
<name>A0ABR2VWS2_9FUNG</name>
<feature type="compositionally biased region" description="Low complexity" evidence="1">
    <location>
        <begin position="20"/>
        <end position="29"/>
    </location>
</feature>
<proteinExistence type="predicted"/>
<feature type="region of interest" description="Disordered" evidence="1">
    <location>
        <begin position="1"/>
        <end position="56"/>
    </location>
</feature>
<keyword evidence="3" id="KW-1185">Reference proteome</keyword>
<protein>
    <submittedName>
        <fullName evidence="2">Uncharacterized protein</fullName>
    </submittedName>
</protein>
<feature type="region of interest" description="Disordered" evidence="1">
    <location>
        <begin position="96"/>
        <end position="144"/>
    </location>
</feature>